<accession>A0A449BIZ4</accession>
<dbReference type="EMBL" id="LR215050">
    <property type="protein sequence ID" value="VEU82435.1"/>
    <property type="molecule type" value="Genomic_DNA"/>
</dbReference>
<gene>
    <name evidence="1" type="ORF">NCTC10172_00446</name>
</gene>
<protein>
    <submittedName>
        <fullName evidence="1">Uncharacterized protein</fullName>
    </submittedName>
</protein>
<organism evidence="1 2">
    <name type="scientific">Acholeplasma hippikon</name>
    <dbReference type="NCBI Taxonomy" id="264636"/>
    <lineage>
        <taxon>Bacteria</taxon>
        <taxon>Bacillati</taxon>
        <taxon>Mycoplasmatota</taxon>
        <taxon>Mollicutes</taxon>
        <taxon>Acholeplasmatales</taxon>
        <taxon>Acholeplasmataceae</taxon>
        <taxon>Acholeplasma</taxon>
    </lineage>
</organism>
<keyword evidence="2" id="KW-1185">Reference proteome</keyword>
<dbReference type="AlphaFoldDB" id="A0A449BIZ4"/>
<dbReference type="Proteomes" id="UP000290909">
    <property type="component" value="Chromosome"/>
</dbReference>
<dbReference type="STRING" id="1408416.GCA_000702765_00044"/>
<evidence type="ECO:0000313" key="1">
    <source>
        <dbReference type="EMBL" id="VEU82435.1"/>
    </source>
</evidence>
<reference evidence="1 2" key="1">
    <citation type="submission" date="2019-01" db="EMBL/GenBank/DDBJ databases">
        <authorList>
            <consortium name="Pathogen Informatics"/>
        </authorList>
    </citation>
    <scope>NUCLEOTIDE SEQUENCE [LARGE SCALE GENOMIC DNA]</scope>
    <source>
        <strain evidence="1 2">NCTC10172</strain>
    </source>
</reference>
<name>A0A449BIZ4_9MOLU</name>
<sequence>MKKTIAIFIITLILCMASLGVAYAVFEPKSKESINHNFTTKAGFQLFDYGQFTIQSVTYTNNENILISSNPSISYATIVFEYKQALVSVGILDTIQLTTVFENAYFSNELLNEYFNINLVLVNWSNPTEIDHKYHLFTGTYQVKITTKPILDELDEETYEEIQSLINEVEEITINIKPNLLGVIEWKNYSCYLQQ</sequence>
<proteinExistence type="predicted"/>
<dbReference type="KEGG" id="ahk:NCTC10172_00446"/>
<evidence type="ECO:0000313" key="2">
    <source>
        <dbReference type="Proteomes" id="UP000290909"/>
    </source>
</evidence>